<feature type="binding site" description="axial binding residue" evidence="5">
    <location>
        <position position="501"/>
    </location>
    <ligand>
        <name>heme</name>
        <dbReference type="ChEBI" id="CHEBI:30413"/>
    </ligand>
    <ligandPart>
        <name>Fe</name>
        <dbReference type="ChEBI" id="CHEBI:18248"/>
    </ligandPart>
</feature>
<gene>
    <name evidence="8" type="ORF">DM02DRAFT_722063</name>
</gene>
<dbReference type="InterPro" id="IPR036396">
    <property type="entry name" value="Cyt_P450_sf"/>
</dbReference>
<reference evidence="8 9" key="1">
    <citation type="journal article" date="2018" name="Sci. Rep.">
        <title>Comparative genomics provides insights into the lifestyle and reveals functional heterogeneity of dark septate endophytic fungi.</title>
        <authorList>
            <person name="Knapp D.G."/>
            <person name="Nemeth J.B."/>
            <person name="Barry K."/>
            <person name="Hainaut M."/>
            <person name="Henrissat B."/>
            <person name="Johnson J."/>
            <person name="Kuo A."/>
            <person name="Lim J.H.P."/>
            <person name="Lipzen A."/>
            <person name="Nolan M."/>
            <person name="Ohm R.A."/>
            <person name="Tamas L."/>
            <person name="Grigoriev I.V."/>
            <person name="Spatafora J.W."/>
            <person name="Nagy L.G."/>
            <person name="Kovacs G.M."/>
        </authorList>
    </citation>
    <scope>NUCLEOTIDE SEQUENCE [LARGE SCALE GENOMIC DNA]</scope>
    <source>
        <strain evidence="8 9">DSE2036</strain>
    </source>
</reference>
<dbReference type="InterPro" id="IPR017972">
    <property type="entry name" value="Cyt_P450_CS"/>
</dbReference>
<dbReference type="EMBL" id="KZ805676">
    <property type="protein sequence ID" value="PVH92504.1"/>
    <property type="molecule type" value="Genomic_DNA"/>
</dbReference>
<keyword evidence="7" id="KW-1133">Transmembrane helix</keyword>
<evidence type="ECO:0000313" key="9">
    <source>
        <dbReference type="Proteomes" id="UP000244855"/>
    </source>
</evidence>
<evidence type="ECO:0000256" key="2">
    <source>
        <dbReference type="ARBA" id="ARBA00010617"/>
    </source>
</evidence>
<dbReference type="STRING" id="97972.A0A2V1D5I8"/>
<dbReference type="InterPro" id="IPR002403">
    <property type="entry name" value="Cyt_P450_E_grp-IV"/>
</dbReference>
<keyword evidence="6" id="KW-0560">Oxidoreductase</keyword>
<dbReference type="PRINTS" id="PR00385">
    <property type="entry name" value="P450"/>
</dbReference>
<dbReference type="CDD" id="cd11059">
    <property type="entry name" value="CYP_fungal"/>
    <property type="match status" value="1"/>
</dbReference>
<dbReference type="SUPFAM" id="SSF48264">
    <property type="entry name" value="Cytochrome P450"/>
    <property type="match status" value="1"/>
</dbReference>
<keyword evidence="6" id="KW-0503">Monooxygenase</keyword>
<evidence type="ECO:0000256" key="5">
    <source>
        <dbReference type="PIRSR" id="PIRSR602403-1"/>
    </source>
</evidence>
<dbReference type="InterPro" id="IPR001128">
    <property type="entry name" value="Cyt_P450"/>
</dbReference>
<evidence type="ECO:0000256" key="1">
    <source>
        <dbReference type="ARBA" id="ARBA00001971"/>
    </source>
</evidence>
<evidence type="ECO:0000256" key="4">
    <source>
        <dbReference type="ARBA" id="ARBA00023004"/>
    </source>
</evidence>
<keyword evidence="7" id="KW-0812">Transmembrane</keyword>
<dbReference type="PROSITE" id="PS00086">
    <property type="entry name" value="CYTOCHROME_P450"/>
    <property type="match status" value="1"/>
</dbReference>
<dbReference type="Pfam" id="PF00067">
    <property type="entry name" value="p450"/>
    <property type="match status" value="1"/>
</dbReference>
<keyword evidence="5 6" id="KW-0349">Heme</keyword>
<proteinExistence type="inferred from homology"/>
<dbReference type="AlphaFoldDB" id="A0A2V1D5I8"/>
<protein>
    <submittedName>
        <fullName evidence="8">Cytochrome P450 family protein</fullName>
    </submittedName>
</protein>
<dbReference type="GO" id="GO:0004497">
    <property type="term" value="F:monooxygenase activity"/>
    <property type="evidence" value="ECO:0007669"/>
    <property type="project" value="UniProtKB-KW"/>
</dbReference>
<dbReference type="PRINTS" id="PR00465">
    <property type="entry name" value="EP450IV"/>
</dbReference>
<feature type="transmembrane region" description="Helical" evidence="7">
    <location>
        <begin position="6"/>
        <end position="27"/>
    </location>
</feature>
<dbReference type="Proteomes" id="UP000244855">
    <property type="component" value="Unassembled WGS sequence"/>
</dbReference>
<dbReference type="GO" id="GO:0016705">
    <property type="term" value="F:oxidoreductase activity, acting on paired donors, with incorporation or reduction of molecular oxygen"/>
    <property type="evidence" value="ECO:0007669"/>
    <property type="project" value="InterPro"/>
</dbReference>
<dbReference type="InterPro" id="IPR050121">
    <property type="entry name" value="Cytochrome_P450_monoxygenase"/>
</dbReference>
<dbReference type="Gene3D" id="1.10.630.10">
    <property type="entry name" value="Cytochrome P450"/>
    <property type="match status" value="1"/>
</dbReference>
<keyword evidence="7" id="KW-0472">Membrane</keyword>
<dbReference type="OrthoDB" id="1470350at2759"/>
<evidence type="ECO:0000256" key="6">
    <source>
        <dbReference type="RuleBase" id="RU000461"/>
    </source>
</evidence>
<evidence type="ECO:0000313" key="8">
    <source>
        <dbReference type="EMBL" id="PVH92504.1"/>
    </source>
</evidence>
<accession>A0A2V1D5I8</accession>
<dbReference type="GO" id="GO:0005506">
    <property type="term" value="F:iron ion binding"/>
    <property type="evidence" value="ECO:0007669"/>
    <property type="project" value="InterPro"/>
</dbReference>
<keyword evidence="9" id="KW-1185">Reference proteome</keyword>
<evidence type="ECO:0000256" key="3">
    <source>
        <dbReference type="ARBA" id="ARBA00022723"/>
    </source>
</evidence>
<keyword evidence="3 5" id="KW-0479">Metal-binding</keyword>
<dbReference type="PANTHER" id="PTHR24305:SF166">
    <property type="entry name" value="CYTOCHROME P450 12A4, MITOCHONDRIAL-RELATED"/>
    <property type="match status" value="1"/>
</dbReference>
<evidence type="ECO:0000256" key="7">
    <source>
        <dbReference type="SAM" id="Phobius"/>
    </source>
</evidence>
<sequence length="559" mass="62869">MALIEFLSVPSVTLVAISIFVLVRHILYPAFFSPLAKIPNAHPLAAITPAWITWIRFTNVENKTVYEAHKRHGPVVRLGPSELSVNCVDHGIKTIYGKGFEKTNFYSFFANYGILNMFSSLQSHPHSTKKKRISNVYSKSHLLGSADVQAIVSQIIHERILPLIANKAATNTPIDVFILYQAAALDLTSAYFFGLPVGTNFIQNDDARNKWLQQYHKSHPFDAIFWLQHIPGLTLFLAKLGIHVLPKDRIWFNDEFDAWCLNLCARAENLLAEVDSGTDERQPGNFPVVYEQLKRITKKEKMSEEPSIHLKESAARQKGREVGDLLDVPRSPQQLEIASELLDQLVATHGTLPITLLYVSWELSRNPEMQRRLRAELKSLPIPLEYGSAEKSIPDARTLDDLPLLHAVIMETLRLHPAIPGGQPRVTPQGSVTQVGDYAGIPPGTLVNSYAWSLHRNPDVFPDPEGWHPERWLESEESATYQGSDKKERWFWAFSSGSRMCVGSNFAMQVMKFTLAALYTNFFSTIVDDEGIEQMDGYIAGPKGDKLVLAFKPAPQETE</sequence>
<organism evidence="8 9">
    <name type="scientific">Periconia macrospinosa</name>
    <dbReference type="NCBI Taxonomy" id="97972"/>
    <lineage>
        <taxon>Eukaryota</taxon>
        <taxon>Fungi</taxon>
        <taxon>Dikarya</taxon>
        <taxon>Ascomycota</taxon>
        <taxon>Pezizomycotina</taxon>
        <taxon>Dothideomycetes</taxon>
        <taxon>Pleosporomycetidae</taxon>
        <taxon>Pleosporales</taxon>
        <taxon>Massarineae</taxon>
        <taxon>Periconiaceae</taxon>
        <taxon>Periconia</taxon>
    </lineage>
</organism>
<keyword evidence="4 5" id="KW-0408">Iron</keyword>
<name>A0A2V1D5I8_9PLEO</name>
<comment type="cofactor">
    <cofactor evidence="1 5">
        <name>heme</name>
        <dbReference type="ChEBI" id="CHEBI:30413"/>
    </cofactor>
</comment>
<comment type="similarity">
    <text evidence="2 6">Belongs to the cytochrome P450 family.</text>
</comment>
<dbReference type="PANTHER" id="PTHR24305">
    <property type="entry name" value="CYTOCHROME P450"/>
    <property type="match status" value="1"/>
</dbReference>
<dbReference type="GO" id="GO:0020037">
    <property type="term" value="F:heme binding"/>
    <property type="evidence" value="ECO:0007669"/>
    <property type="project" value="InterPro"/>
</dbReference>